<dbReference type="EMBL" id="JAHHIF010000011">
    <property type="protein sequence ID" value="MBW4544880.1"/>
    <property type="molecule type" value="Genomic_DNA"/>
</dbReference>
<evidence type="ECO:0000313" key="4">
    <source>
        <dbReference type="Proteomes" id="UP000753908"/>
    </source>
</evidence>
<sequence length="175" mass="19069">MLSRWLPTRGKNGQKRMLVLVLALAMSLCSSACRADNSITSNTQSEIPTELPTKQANRMKINIKVGNEVVTATLIDSKTTQDFISLLPLTLTLEDHANTEKVSDLPRRLSTEDAPPGSDPAVGDIAYYAPWGNLAMYYNDFGYSNGLIILGKIDGDIEALNVPGSVEVTIELRSQ</sequence>
<dbReference type="Proteomes" id="UP000753908">
    <property type="component" value="Unassembled WGS sequence"/>
</dbReference>
<feature type="signal peptide" evidence="1">
    <location>
        <begin position="1"/>
        <end position="35"/>
    </location>
</feature>
<evidence type="ECO:0000259" key="2">
    <source>
        <dbReference type="Pfam" id="PF18050"/>
    </source>
</evidence>
<dbReference type="InterPro" id="IPR041183">
    <property type="entry name" value="Cyclophilin-like"/>
</dbReference>
<dbReference type="Pfam" id="PF18050">
    <property type="entry name" value="Cyclophil_like2"/>
    <property type="match status" value="1"/>
</dbReference>
<accession>A0A951PJ25</accession>
<name>A0A951PJ25_9CYAN</name>
<reference evidence="3" key="2">
    <citation type="journal article" date="2022" name="Microbiol. Resour. Announc.">
        <title>Metagenome Sequencing to Explore Phylogenomics of Terrestrial Cyanobacteria.</title>
        <authorList>
            <person name="Ward R.D."/>
            <person name="Stajich J.E."/>
            <person name="Johansen J.R."/>
            <person name="Huntemann M."/>
            <person name="Clum A."/>
            <person name="Foster B."/>
            <person name="Foster B."/>
            <person name="Roux S."/>
            <person name="Palaniappan K."/>
            <person name="Varghese N."/>
            <person name="Mukherjee S."/>
            <person name="Reddy T.B.K."/>
            <person name="Daum C."/>
            <person name="Copeland A."/>
            <person name="Chen I.A."/>
            <person name="Ivanova N.N."/>
            <person name="Kyrpides N.C."/>
            <person name="Shapiro N."/>
            <person name="Eloe-Fadrosh E.A."/>
            <person name="Pietrasiak N."/>
        </authorList>
    </citation>
    <scope>NUCLEOTIDE SEQUENCE</scope>
    <source>
        <strain evidence="3">CPER-KK1</strain>
    </source>
</reference>
<feature type="domain" description="Cyclophilin-like" evidence="2">
    <location>
        <begin position="63"/>
        <end position="171"/>
    </location>
</feature>
<evidence type="ECO:0000256" key="1">
    <source>
        <dbReference type="SAM" id="SignalP"/>
    </source>
</evidence>
<dbReference type="Gene3D" id="2.40.100.20">
    <property type="match status" value="1"/>
</dbReference>
<protein>
    <recommendedName>
        <fullName evidence="2">Cyclophilin-like domain-containing protein</fullName>
    </recommendedName>
</protein>
<gene>
    <name evidence="3" type="ORF">KME25_10620</name>
</gene>
<comment type="caution">
    <text evidence="3">The sequence shown here is derived from an EMBL/GenBank/DDBJ whole genome shotgun (WGS) entry which is preliminary data.</text>
</comment>
<dbReference type="InterPro" id="IPR029000">
    <property type="entry name" value="Cyclophilin-like_dom_sf"/>
</dbReference>
<organism evidence="3 4">
    <name type="scientific">Symplocastrum torsivum CPER-KK1</name>
    <dbReference type="NCBI Taxonomy" id="450513"/>
    <lineage>
        <taxon>Bacteria</taxon>
        <taxon>Bacillati</taxon>
        <taxon>Cyanobacteriota</taxon>
        <taxon>Cyanophyceae</taxon>
        <taxon>Oscillatoriophycideae</taxon>
        <taxon>Oscillatoriales</taxon>
        <taxon>Microcoleaceae</taxon>
        <taxon>Symplocastrum</taxon>
    </lineage>
</organism>
<keyword evidence="1" id="KW-0732">Signal</keyword>
<feature type="chain" id="PRO_5037416859" description="Cyclophilin-like domain-containing protein" evidence="1">
    <location>
        <begin position="36"/>
        <end position="175"/>
    </location>
</feature>
<proteinExistence type="predicted"/>
<dbReference type="AlphaFoldDB" id="A0A951PJ25"/>
<evidence type="ECO:0000313" key="3">
    <source>
        <dbReference type="EMBL" id="MBW4544880.1"/>
    </source>
</evidence>
<dbReference type="SUPFAM" id="SSF50891">
    <property type="entry name" value="Cyclophilin-like"/>
    <property type="match status" value="1"/>
</dbReference>
<reference evidence="3" key="1">
    <citation type="submission" date="2021-05" db="EMBL/GenBank/DDBJ databases">
        <authorList>
            <person name="Pietrasiak N."/>
            <person name="Ward R."/>
            <person name="Stajich J.E."/>
            <person name="Kurbessoian T."/>
        </authorList>
    </citation>
    <scope>NUCLEOTIDE SEQUENCE</scope>
    <source>
        <strain evidence="3">CPER-KK1</strain>
    </source>
</reference>